<evidence type="ECO:0000313" key="1">
    <source>
        <dbReference type="EMBL" id="KAJ9656137.1"/>
    </source>
</evidence>
<accession>A0ACC3A6S9</accession>
<gene>
    <name evidence="1" type="ORF">H2198_005193</name>
</gene>
<comment type="caution">
    <text evidence="1">The sequence shown here is derived from an EMBL/GenBank/DDBJ whole genome shotgun (WGS) entry which is preliminary data.</text>
</comment>
<keyword evidence="2" id="KW-1185">Reference proteome</keyword>
<dbReference type="Proteomes" id="UP001172386">
    <property type="component" value="Unassembled WGS sequence"/>
</dbReference>
<proteinExistence type="predicted"/>
<name>A0ACC3A6S9_9EURO</name>
<sequence length="662" mass="72916">MKSMTLHSPKQDMAEKTQQPSVDLKIPQQSRLTEDTSSHQDENLSGTLSQQLDSTSGSSTRTSVDYDDEGRPTPSSGEVAPAPLQRIATSASVGPPFSVFSKNQKRFIVFMASWAGFFSPVSSNIYFPALNALAEDLNVSDTLINLTLTSYMIFQGLAPAFIGSLADSMGRRPAYTICFIIYIVANIGLALQNSYAALFVLRCLQSTGSSATIAMASAVVADVATPAERGAYMGFTLGGSLLGPAIGPVLGGILAEFLGWRSIFWFLAIFAAAFLAVFLAFFPETARGTVGNGSIPPQGWNMSLMNYLAIRKARKVRHTIEDDNTVQREPNKKKFRFPNPLASLIIILDKQNALLLFYNAFLFAAFYDITAVIPSQFAEIYHFNELQIGLCYIPFGFGSMAATLTNGQLLDRNFARWCRKLNIPIRKGRDQDLRDFPIEKVRLQIAIPTSYVASIIVLIFGWVLDINGPLAAILVLLFIGAFSMSIAFNVTSTLLVDMYPKSPATATAANNLVRCLLGAGATGVVVPMINGMGRGWTFTFLTLFLLITSPMIWANYFYGMEWREQRRVKDERKRTEREARKAGKIEQGNEKHEGGRPEEQKPPAEGGEPELAAVAEEDREHQEQHGRSNTEPKRGGRHGPKRPSANAKQEGLYRARSHEHTH</sequence>
<dbReference type="EMBL" id="JAPDRQ010000083">
    <property type="protein sequence ID" value="KAJ9656137.1"/>
    <property type="molecule type" value="Genomic_DNA"/>
</dbReference>
<evidence type="ECO:0000313" key="2">
    <source>
        <dbReference type="Proteomes" id="UP001172386"/>
    </source>
</evidence>
<reference evidence="1" key="1">
    <citation type="submission" date="2022-10" db="EMBL/GenBank/DDBJ databases">
        <title>Culturing micro-colonial fungi from biological soil crusts in the Mojave desert and describing Neophaeococcomyces mojavensis, and introducing the new genera and species Taxawa tesnikishii.</title>
        <authorList>
            <person name="Kurbessoian T."/>
            <person name="Stajich J.E."/>
        </authorList>
    </citation>
    <scope>NUCLEOTIDE SEQUENCE</scope>
    <source>
        <strain evidence="1">JES_112</strain>
    </source>
</reference>
<protein>
    <submittedName>
        <fullName evidence="1">Uncharacterized protein</fullName>
    </submittedName>
</protein>
<organism evidence="1 2">
    <name type="scientific">Neophaeococcomyces mojaviensis</name>
    <dbReference type="NCBI Taxonomy" id="3383035"/>
    <lineage>
        <taxon>Eukaryota</taxon>
        <taxon>Fungi</taxon>
        <taxon>Dikarya</taxon>
        <taxon>Ascomycota</taxon>
        <taxon>Pezizomycotina</taxon>
        <taxon>Eurotiomycetes</taxon>
        <taxon>Chaetothyriomycetidae</taxon>
        <taxon>Chaetothyriales</taxon>
        <taxon>Chaetothyriales incertae sedis</taxon>
        <taxon>Neophaeococcomyces</taxon>
    </lineage>
</organism>